<dbReference type="SMART" id="SM00382">
    <property type="entry name" value="AAA"/>
    <property type="match status" value="1"/>
</dbReference>
<dbReference type="SMART" id="SM00091">
    <property type="entry name" value="PAS"/>
    <property type="match status" value="2"/>
</dbReference>
<dbReference type="InterPro" id="IPR001789">
    <property type="entry name" value="Sig_transdc_resp-reg_receiver"/>
</dbReference>
<dbReference type="PROSITE" id="PS50113">
    <property type="entry name" value="PAC"/>
    <property type="match status" value="2"/>
</dbReference>
<evidence type="ECO:0000313" key="11">
    <source>
        <dbReference type="EMBL" id="QTA87776.1"/>
    </source>
</evidence>
<dbReference type="CDD" id="cd00009">
    <property type="entry name" value="AAA"/>
    <property type="match status" value="1"/>
</dbReference>
<protein>
    <submittedName>
        <fullName evidence="11">Diguanylate cyclase</fullName>
    </submittedName>
</protein>
<dbReference type="GO" id="GO:0005524">
    <property type="term" value="F:ATP binding"/>
    <property type="evidence" value="ECO:0007669"/>
    <property type="project" value="UniProtKB-KW"/>
</dbReference>
<keyword evidence="4" id="KW-0238">DNA-binding</keyword>
<dbReference type="PANTHER" id="PTHR32071:SF113">
    <property type="entry name" value="ALGINATE BIOSYNTHESIS TRANSCRIPTIONAL REGULATORY PROTEIN ALGB"/>
    <property type="match status" value="1"/>
</dbReference>
<sequence>MDNHSVKQKILIVDDEPDNIRILASSLTGDYKLIGATSGREALECVTAESPPDLILLDIMMPDMSGYEVLSELKTYKKAQDIPVIFITSMDKAADEIRGLELGASDYVIKPFNPSIINARVRNHLERRRMEAQLRESETRYRAVVEDQTELICRFRPDGTLTFVNDAYCRCFDKTQKEMIGQNFLSFIPPEDREKAKNHLTVLTPKNSVATTEHQVMNAAGEIRWHQRTVRAIFNNQDSLIEFQSVGRDTTERRLAEDSLRQAMQEKQASQAKLEAVFRSIPEGIITVDAGGRVIQINTPLKNICALAGHIIPGKQLGKMPDQCPGQCVSVLRRLLDTGQTVSEHNMECPGSGGQKKRLSLTTSPLLDHRNNVIGAMLVIRDITRLVELEIKLQERGSFKNIIGRSEPMQRIYTLLEQFAHTETTVLITGETGTGKERVMEAVHYGSLRSEKPLVRVNCAMLAENILESELFGHVKGAFTGAIRDRAGRFETAQGGTIFLDEIGELAPHLQAKLLRILEYKEFERVGDSKTCKADVRIIAATNVGLAEQVRQGRFREDLYYRLKVFNIHLPPLRDRAGDIPLLMKYFMDIEAKNNGKQFTGISDKVLNIFMRHSWPGNVRELKNTIEYACVLCPGGTITAGHLPPELLADAEKSVTVAEQKQPVRNSEKESILEALNRTKWNKTKAARLLDVSRGTFYSRLRKYGIDTNK</sequence>
<dbReference type="Gene3D" id="1.10.8.60">
    <property type="match status" value="1"/>
</dbReference>
<dbReference type="NCBIfam" id="TIGR00229">
    <property type="entry name" value="sensory_box"/>
    <property type="match status" value="2"/>
</dbReference>
<dbReference type="SMART" id="SM00448">
    <property type="entry name" value="REC"/>
    <property type="match status" value="1"/>
</dbReference>
<dbReference type="InterPro" id="IPR000014">
    <property type="entry name" value="PAS"/>
</dbReference>
<evidence type="ECO:0000259" key="7">
    <source>
        <dbReference type="PROSITE" id="PS50045"/>
    </source>
</evidence>
<keyword evidence="3" id="KW-0805">Transcription regulation</keyword>
<dbReference type="InterPro" id="IPR000700">
    <property type="entry name" value="PAS-assoc_C"/>
</dbReference>
<dbReference type="Gene3D" id="3.40.50.2300">
    <property type="match status" value="1"/>
</dbReference>
<keyword evidence="2" id="KW-0067">ATP-binding</keyword>
<dbReference type="SUPFAM" id="SSF55785">
    <property type="entry name" value="PYP-like sensor domain (PAS domain)"/>
    <property type="match status" value="2"/>
</dbReference>
<keyword evidence="12" id="KW-1185">Reference proteome</keyword>
<feature type="domain" description="PAC" evidence="10">
    <location>
        <begin position="341"/>
        <end position="395"/>
    </location>
</feature>
<dbReference type="EMBL" id="CP061800">
    <property type="protein sequence ID" value="QTA87776.1"/>
    <property type="molecule type" value="Genomic_DNA"/>
</dbReference>
<accession>A0A975GNB1</accession>
<dbReference type="PROSITE" id="PS00675">
    <property type="entry name" value="SIGMA54_INTERACT_1"/>
    <property type="match status" value="1"/>
</dbReference>
<dbReference type="GO" id="GO:0043565">
    <property type="term" value="F:sequence-specific DNA binding"/>
    <property type="evidence" value="ECO:0007669"/>
    <property type="project" value="InterPro"/>
</dbReference>
<evidence type="ECO:0000313" key="12">
    <source>
        <dbReference type="Proteomes" id="UP000663722"/>
    </source>
</evidence>
<dbReference type="InterPro" id="IPR009057">
    <property type="entry name" value="Homeodomain-like_sf"/>
</dbReference>
<organism evidence="11 12">
    <name type="scientific">Desulfonema magnum</name>
    <dbReference type="NCBI Taxonomy" id="45655"/>
    <lineage>
        <taxon>Bacteria</taxon>
        <taxon>Pseudomonadati</taxon>
        <taxon>Thermodesulfobacteriota</taxon>
        <taxon>Desulfobacteria</taxon>
        <taxon>Desulfobacterales</taxon>
        <taxon>Desulfococcaceae</taxon>
        <taxon>Desulfonema</taxon>
    </lineage>
</organism>
<feature type="domain" description="Sigma-54 factor interaction" evidence="7">
    <location>
        <begin position="402"/>
        <end position="631"/>
    </location>
</feature>
<feature type="domain" description="PAC" evidence="10">
    <location>
        <begin position="210"/>
        <end position="262"/>
    </location>
</feature>
<dbReference type="SUPFAM" id="SSF52172">
    <property type="entry name" value="CheY-like"/>
    <property type="match status" value="1"/>
</dbReference>
<name>A0A975GNB1_9BACT</name>
<dbReference type="SUPFAM" id="SSF46689">
    <property type="entry name" value="Homeodomain-like"/>
    <property type="match status" value="1"/>
</dbReference>
<feature type="modified residue" description="4-aspartylphosphate" evidence="6">
    <location>
        <position position="58"/>
    </location>
</feature>
<evidence type="ECO:0000256" key="3">
    <source>
        <dbReference type="ARBA" id="ARBA00023015"/>
    </source>
</evidence>
<dbReference type="Gene3D" id="1.10.10.60">
    <property type="entry name" value="Homeodomain-like"/>
    <property type="match status" value="1"/>
</dbReference>
<gene>
    <name evidence="11" type="ORF">dnm_038130</name>
</gene>
<dbReference type="Gene3D" id="3.40.50.300">
    <property type="entry name" value="P-loop containing nucleotide triphosphate hydrolases"/>
    <property type="match status" value="1"/>
</dbReference>
<dbReference type="Pfam" id="PF08448">
    <property type="entry name" value="PAS_4"/>
    <property type="match status" value="2"/>
</dbReference>
<dbReference type="PROSITE" id="PS50045">
    <property type="entry name" value="SIGMA54_INTERACT_4"/>
    <property type="match status" value="1"/>
</dbReference>
<dbReference type="Proteomes" id="UP000663722">
    <property type="component" value="Chromosome"/>
</dbReference>
<keyword evidence="6" id="KW-0597">Phosphoprotein</keyword>
<dbReference type="RefSeq" id="WP_207682827.1">
    <property type="nucleotide sequence ID" value="NZ_CP061800.1"/>
</dbReference>
<evidence type="ECO:0000259" key="8">
    <source>
        <dbReference type="PROSITE" id="PS50110"/>
    </source>
</evidence>
<evidence type="ECO:0000256" key="6">
    <source>
        <dbReference type="PROSITE-ProRule" id="PRU00169"/>
    </source>
</evidence>
<dbReference type="PROSITE" id="PS50112">
    <property type="entry name" value="PAS"/>
    <property type="match status" value="1"/>
</dbReference>
<dbReference type="InterPro" id="IPR001610">
    <property type="entry name" value="PAC"/>
</dbReference>
<dbReference type="InterPro" id="IPR011006">
    <property type="entry name" value="CheY-like_superfamily"/>
</dbReference>
<dbReference type="FunFam" id="3.40.50.300:FF:000006">
    <property type="entry name" value="DNA-binding transcriptional regulator NtrC"/>
    <property type="match status" value="1"/>
</dbReference>
<dbReference type="InterPro" id="IPR025662">
    <property type="entry name" value="Sigma_54_int_dom_ATP-bd_1"/>
</dbReference>
<dbReference type="SUPFAM" id="SSF52540">
    <property type="entry name" value="P-loop containing nucleoside triphosphate hydrolases"/>
    <property type="match status" value="1"/>
</dbReference>
<dbReference type="Gene3D" id="3.30.450.20">
    <property type="entry name" value="PAS domain"/>
    <property type="match status" value="2"/>
</dbReference>
<dbReference type="InterPro" id="IPR027417">
    <property type="entry name" value="P-loop_NTPase"/>
</dbReference>
<dbReference type="PANTHER" id="PTHR32071">
    <property type="entry name" value="TRANSCRIPTIONAL REGULATORY PROTEIN"/>
    <property type="match status" value="1"/>
</dbReference>
<evidence type="ECO:0000256" key="5">
    <source>
        <dbReference type="ARBA" id="ARBA00023163"/>
    </source>
</evidence>
<dbReference type="Pfam" id="PF00072">
    <property type="entry name" value="Response_reg"/>
    <property type="match status" value="1"/>
</dbReference>
<feature type="domain" description="PAS" evidence="9">
    <location>
        <begin position="137"/>
        <end position="207"/>
    </location>
</feature>
<evidence type="ECO:0000256" key="2">
    <source>
        <dbReference type="ARBA" id="ARBA00022840"/>
    </source>
</evidence>
<evidence type="ECO:0000259" key="9">
    <source>
        <dbReference type="PROSITE" id="PS50112"/>
    </source>
</evidence>
<dbReference type="InterPro" id="IPR013656">
    <property type="entry name" value="PAS_4"/>
</dbReference>
<dbReference type="PROSITE" id="PS50110">
    <property type="entry name" value="RESPONSE_REGULATORY"/>
    <property type="match status" value="1"/>
</dbReference>
<dbReference type="SMART" id="SM00086">
    <property type="entry name" value="PAC"/>
    <property type="match status" value="2"/>
</dbReference>
<dbReference type="GO" id="GO:0006355">
    <property type="term" value="P:regulation of DNA-templated transcription"/>
    <property type="evidence" value="ECO:0007669"/>
    <property type="project" value="InterPro"/>
</dbReference>
<dbReference type="Pfam" id="PF02954">
    <property type="entry name" value="HTH_8"/>
    <property type="match status" value="1"/>
</dbReference>
<dbReference type="PRINTS" id="PR01590">
    <property type="entry name" value="HTHFIS"/>
</dbReference>
<feature type="domain" description="Response regulatory" evidence="8">
    <location>
        <begin position="9"/>
        <end position="125"/>
    </location>
</feature>
<dbReference type="PROSITE" id="PS00676">
    <property type="entry name" value="SIGMA54_INTERACT_2"/>
    <property type="match status" value="1"/>
</dbReference>
<dbReference type="Pfam" id="PF00158">
    <property type="entry name" value="Sigma54_activat"/>
    <property type="match status" value="1"/>
</dbReference>
<proteinExistence type="predicted"/>
<keyword evidence="5" id="KW-0804">Transcription</keyword>
<reference evidence="11" key="1">
    <citation type="journal article" date="2021" name="Microb. Physiol.">
        <title>Proteogenomic Insights into the Physiology of Marine, Sulfate-Reducing, Filamentous Desulfonema limicola and Desulfonema magnum.</title>
        <authorList>
            <person name="Schnaars V."/>
            <person name="Wohlbrand L."/>
            <person name="Scheve S."/>
            <person name="Hinrichs C."/>
            <person name="Reinhardt R."/>
            <person name="Rabus R."/>
        </authorList>
    </citation>
    <scope>NUCLEOTIDE SEQUENCE</scope>
    <source>
        <strain evidence="11">4be13</strain>
    </source>
</reference>
<dbReference type="PROSITE" id="PS00688">
    <property type="entry name" value="SIGMA54_INTERACT_3"/>
    <property type="match status" value="1"/>
</dbReference>
<dbReference type="InterPro" id="IPR002078">
    <property type="entry name" value="Sigma_54_int"/>
</dbReference>
<evidence type="ECO:0000256" key="4">
    <source>
        <dbReference type="ARBA" id="ARBA00023125"/>
    </source>
</evidence>
<dbReference type="InterPro" id="IPR025943">
    <property type="entry name" value="Sigma_54_int_dom_ATP-bd_2"/>
</dbReference>
<dbReference type="AlphaFoldDB" id="A0A975GNB1"/>
<dbReference type="CDD" id="cd00130">
    <property type="entry name" value="PAS"/>
    <property type="match status" value="2"/>
</dbReference>
<evidence type="ECO:0000256" key="1">
    <source>
        <dbReference type="ARBA" id="ARBA00022741"/>
    </source>
</evidence>
<keyword evidence="1" id="KW-0547">Nucleotide-binding</keyword>
<dbReference type="GO" id="GO:0000160">
    <property type="term" value="P:phosphorelay signal transduction system"/>
    <property type="evidence" value="ECO:0007669"/>
    <property type="project" value="InterPro"/>
</dbReference>
<dbReference type="InterPro" id="IPR025944">
    <property type="entry name" value="Sigma_54_int_dom_CS"/>
</dbReference>
<dbReference type="KEGG" id="dmm:dnm_038130"/>
<dbReference type="Pfam" id="PF25601">
    <property type="entry name" value="AAA_lid_14"/>
    <property type="match status" value="1"/>
</dbReference>
<dbReference type="InterPro" id="IPR002197">
    <property type="entry name" value="HTH_Fis"/>
</dbReference>
<evidence type="ECO:0000259" key="10">
    <source>
        <dbReference type="PROSITE" id="PS50113"/>
    </source>
</evidence>
<dbReference type="InterPro" id="IPR058031">
    <property type="entry name" value="AAA_lid_NorR"/>
</dbReference>
<dbReference type="InterPro" id="IPR035965">
    <property type="entry name" value="PAS-like_dom_sf"/>
</dbReference>
<dbReference type="InterPro" id="IPR003593">
    <property type="entry name" value="AAA+_ATPase"/>
</dbReference>